<dbReference type="PANTHER" id="PTHR43335:SF4">
    <property type="entry name" value="ABC TRANSPORTER, ATP-BINDING PROTEIN"/>
    <property type="match status" value="1"/>
</dbReference>
<dbReference type="eggNOG" id="COG1131">
    <property type="taxonomic scope" value="Bacteria"/>
</dbReference>
<dbReference type="Proteomes" id="UP000003828">
    <property type="component" value="Unassembled WGS sequence"/>
</dbReference>
<keyword evidence="3" id="KW-0547">Nucleotide-binding</keyword>
<proteinExistence type="inferred from homology"/>
<evidence type="ECO:0000256" key="4">
    <source>
        <dbReference type="ARBA" id="ARBA00022840"/>
    </source>
</evidence>
<keyword evidence="4 6" id="KW-0067">ATP-binding</keyword>
<dbReference type="PANTHER" id="PTHR43335">
    <property type="entry name" value="ABC TRANSPORTER, ATP-BINDING PROTEIN"/>
    <property type="match status" value="1"/>
</dbReference>
<accession>H0QQ48</accession>
<protein>
    <submittedName>
        <fullName evidence="6">Putative ABC transporter ATP-binding protein</fullName>
    </submittedName>
</protein>
<comment type="similarity">
    <text evidence="1">Belongs to the ABC transporter superfamily.</text>
</comment>
<organism evidence="6 7">
    <name type="scientific">Arthrobacter globiformis (strain ATCC 8010 / DSM 20124 / JCM 1332 / NBRC 12137 / NCIMB 8907 / NRRL B-2979 / 168)</name>
    <dbReference type="NCBI Taxonomy" id="1077972"/>
    <lineage>
        <taxon>Bacteria</taxon>
        <taxon>Bacillati</taxon>
        <taxon>Actinomycetota</taxon>
        <taxon>Actinomycetes</taxon>
        <taxon>Micrococcales</taxon>
        <taxon>Micrococcaceae</taxon>
        <taxon>Arthrobacter</taxon>
    </lineage>
</organism>
<dbReference type="InterPro" id="IPR003593">
    <property type="entry name" value="AAA+_ATPase"/>
</dbReference>
<gene>
    <name evidence="6" type="ORF">ARGLB_080_00130</name>
</gene>
<feature type="domain" description="ABC transporter" evidence="5">
    <location>
        <begin position="5"/>
        <end position="230"/>
    </location>
</feature>
<evidence type="ECO:0000256" key="2">
    <source>
        <dbReference type="ARBA" id="ARBA00022448"/>
    </source>
</evidence>
<evidence type="ECO:0000256" key="1">
    <source>
        <dbReference type="ARBA" id="ARBA00005417"/>
    </source>
</evidence>
<dbReference type="AlphaFoldDB" id="H0QQ48"/>
<dbReference type="SMART" id="SM00382">
    <property type="entry name" value="AAA"/>
    <property type="match status" value="1"/>
</dbReference>
<comment type="caution">
    <text evidence="6">The sequence shown here is derived from an EMBL/GenBank/DDBJ whole genome shotgun (WGS) entry which is preliminary data.</text>
</comment>
<evidence type="ECO:0000256" key="3">
    <source>
        <dbReference type="ARBA" id="ARBA00022741"/>
    </source>
</evidence>
<dbReference type="SUPFAM" id="SSF52540">
    <property type="entry name" value="P-loop containing nucleoside triphosphate hydrolases"/>
    <property type="match status" value="1"/>
</dbReference>
<dbReference type="InterPro" id="IPR027417">
    <property type="entry name" value="P-loop_NTPase"/>
</dbReference>
<dbReference type="GO" id="GO:0016887">
    <property type="term" value="F:ATP hydrolysis activity"/>
    <property type="evidence" value="ECO:0007669"/>
    <property type="project" value="InterPro"/>
</dbReference>
<keyword evidence="7" id="KW-1185">Reference proteome</keyword>
<dbReference type="OrthoDB" id="9804819at2"/>
<dbReference type="InterPro" id="IPR003439">
    <property type="entry name" value="ABC_transporter-like_ATP-bd"/>
</dbReference>
<evidence type="ECO:0000313" key="7">
    <source>
        <dbReference type="Proteomes" id="UP000003828"/>
    </source>
</evidence>
<sequence>MVKILEFDNFSKTFNGREVVKNLSFSVQQGRIVGLLGKNGAGKSTSLRGALGLIRPTSGHARILGGSFAELGIQARRVGVSIEGVGHTPDATVARDLRVCTQLLGLPASRRDEVLDLTGLDHARNLPVKKLSTGMRQRHSLAVAMLANPDVLILDEPTNGLDPEGIHWLRTFLRMRANEGSTVLLSSHMLAEVEQTVDDVVILQQTLRYSGSLHDLTAGGRRRLEECFFELVPPTDSSLPEAAKNA</sequence>
<dbReference type="RefSeq" id="WP_003803985.1">
    <property type="nucleotide sequence ID" value="NZ_BAEG01000080.1"/>
</dbReference>
<dbReference type="Pfam" id="PF00005">
    <property type="entry name" value="ABC_tran"/>
    <property type="match status" value="1"/>
</dbReference>
<evidence type="ECO:0000313" key="6">
    <source>
        <dbReference type="EMBL" id="GAB14949.1"/>
    </source>
</evidence>
<dbReference type="Gene3D" id="3.40.50.300">
    <property type="entry name" value="P-loop containing nucleotide triphosphate hydrolases"/>
    <property type="match status" value="1"/>
</dbReference>
<evidence type="ECO:0000259" key="5">
    <source>
        <dbReference type="PROSITE" id="PS50893"/>
    </source>
</evidence>
<keyword evidence="2" id="KW-0813">Transport</keyword>
<name>H0QQ48_ARTG1</name>
<dbReference type="STRING" id="1077972.ARGLB_080_00130"/>
<dbReference type="GO" id="GO:0005524">
    <property type="term" value="F:ATP binding"/>
    <property type="evidence" value="ECO:0007669"/>
    <property type="project" value="UniProtKB-KW"/>
</dbReference>
<dbReference type="EMBL" id="BAEG01000080">
    <property type="protein sequence ID" value="GAB14949.1"/>
    <property type="molecule type" value="Genomic_DNA"/>
</dbReference>
<dbReference type="PROSITE" id="PS50893">
    <property type="entry name" value="ABC_TRANSPORTER_2"/>
    <property type="match status" value="1"/>
</dbReference>
<reference evidence="6 7" key="1">
    <citation type="submission" date="2011-12" db="EMBL/GenBank/DDBJ databases">
        <title>Whole genome shotgun sequence of Arthrobacter globiformis NBRC 12137.</title>
        <authorList>
            <person name="Miyazawa S."/>
            <person name="Hosoyama A."/>
            <person name="Tsuchikane K."/>
            <person name="Katsumata H."/>
            <person name="Yamazaki S."/>
            <person name="Fujita N."/>
        </authorList>
    </citation>
    <scope>NUCLEOTIDE SEQUENCE [LARGE SCALE GENOMIC DNA]</scope>
    <source>
        <strain evidence="6 7">NBRC 12137</strain>
    </source>
</reference>